<comment type="caution">
    <text evidence="3">The sequence shown here is derived from an EMBL/GenBank/DDBJ whole genome shotgun (WGS) entry which is preliminary data.</text>
</comment>
<evidence type="ECO:0000259" key="2">
    <source>
        <dbReference type="Pfam" id="PF13648"/>
    </source>
</evidence>
<dbReference type="Proteomes" id="UP001378956">
    <property type="component" value="Unassembled WGS sequence"/>
</dbReference>
<feature type="chain" id="PRO_5045962928" evidence="1">
    <location>
        <begin position="27"/>
        <end position="160"/>
    </location>
</feature>
<dbReference type="PROSITE" id="PS51257">
    <property type="entry name" value="PROKAR_LIPOPROTEIN"/>
    <property type="match status" value="1"/>
</dbReference>
<organism evidence="3 4">
    <name type="scientific">Pedobacter panaciterrae</name>
    <dbReference type="NCBI Taxonomy" id="363849"/>
    <lineage>
        <taxon>Bacteria</taxon>
        <taxon>Pseudomonadati</taxon>
        <taxon>Bacteroidota</taxon>
        <taxon>Sphingobacteriia</taxon>
        <taxon>Sphingobacteriales</taxon>
        <taxon>Sphingobacteriaceae</taxon>
        <taxon>Pedobacter</taxon>
    </lineage>
</organism>
<feature type="signal peptide" evidence="1">
    <location>
        <begin position="1"/>
        <end position="26"/>
    </location>
</feature>
<protein>
    <submittedName>
        <fullName evidence="3">Lipocalin family protein</fullName>
    </submittedName>
</protein>
<reference evidence="3 4" key="1">
    <citation type="submission" date="2024-03" db="EMBL/GenBank/DDBJ databases">
        <title>Sequence of Lycoming College Course Isolates.</title>
        <authorList>
            <person name="Plotts O."/>
            <person name="Newman J."/>
        </authorList>
    </citation>
    <scope>NUCLEOTIDE SEQUENCE [LARGE SCALE GENOMIC DNA]</scope>
    <source>
        <strain evidence="3 4">CJB-3</strain>
    </source>
</reference>
<accession>A0ABU8NPU9</accession>
<feature type="domain" description="Lipocalin-like" evidence="2">
    <location>
        <begin position="38"/>
        <end position="139"/>
    </location>
</feature>
<evidence type="ECO:0000256" key="1">
    <source>
        <dbReference type="SAM" id="SignalP"/>
    </source>
</evidence>
<keyword evidence="4" id="KW-1185">Reference proteome</keyword>
<evidence type="ECO:0000313" key="4">
    <source>
        <dbReference type="Proteomes" id="UP001378956"/>
    </source>
</evidence>
<name>A0ABU8NPU9_9SPHI</name>
<dbReference type="RefSeq" id="WP_172661414.1">
    <property type="nucleotide sequence ID" value="NZ_JABMKW010000017.1"/>
</dbReference>
<gene>
    <name evidence="3" type="ORF">WAE58_17635</name>
</gene>
<dbReference type="EMBL" id="JBBEUB010000006">
    <property type="protein sequence ID" value="MEJ2904267.1"/>
    <property type="molecule type" value="Genomic_DNA"/>
</dbReference>
<dbReference type="Pfam" id="PF13648">
    <property type="entry name" value="Lipocalin_4"/>
    <property type="match status" value="1"/>
</dbReference>
<keyword evidence="1" id="KW-0732">Signal</keyword>
<sequence length="160" mass="18167">MKFIRLPAIMLMLSPMAILIGACHVAGGEKETQTSFIDKKWQMQKFTVSPSVDWDLDGKQDTDIFALLEPCDQDDLLLLRRDGVVIRFAEKKRCDEEEADQKEDGTWTLAGNNAKIIFHSDGKKDEAKVLESSSKKLVLEHRFTSTDGIDHKLTAEYHLK</sequence>
<evidence type="ECO:0000313" key="3">
    <source>
        <dbReference type="EMBL" id="MEJ2904267.1"/>
    </source>
</evidence>
<dbReference type="InterPro" id="IPR024311">
    <property type="entry name" value="Lipocalin-like"/>
</dbReference>
<proteinExistence type="predicted"/>